<gene>
    <name evidence="1" type="ORF">HK105_207681</name>
</gene>
<evidence type="ECO:0000313" key="2">
    <source>
        <dbReference type="Proteomes" id="UP001527925"/>
    </source>
</evidence>
<reference evidence="1 2" key="1">
    <citation type="submission" date="2023-09" db="EMBL/GenBank/DDBJ databases">
        <title>Pangenome analysis of Batrachochytrium dendrobatidis and related Chytrids.</title>
        <authorList>
            <person name="Yacoub M.N."/>
            <person name="Stajich J.E."/>
            <person name="James T.Y."/>
        </authorList>
    </citation>
    <scope>NUCLEOTIDE SEQUENCE [LARGE SCALE GENOMIC DNA]</scope>
    <source>
        <strain evidence="1 2">JEL0888</strain>
    </source>
</reference>
<dbReference type="EMBL" id="JADGIZ020000057">
    <property type="protein sequence ID" value="KAL2912794.1"/>
    <property type="molecule type" value="Genomic_DNA"/>
</dbReference>
<protein>
    <submittedName>
        <fullName evidence="1">Uncharacterized protein</fullName>
    </submittedName>
</protein>
<keyword evidence="2" id="KW-1185">Reference proteome</keyword>
<organism evidence="1 2">
    <name type="scientific">Polyrhizophydium stewartii</name>
    <dbReference type="NCBI Taxonomy" id="2732419"/>
    <lineage>
        <taxon>Eukaryota</taxon>
        <taxon>Fungi</taxon>
        <taxon>Fungi incertae sedis</taxon>
        <taxon>Chytridiomycota</taxon>
        <taxon>Chytridiomycota incertae sedis</taxon>
        <taxon>Chytridiomycetes</taxon>
        <taxon>Rhizophydiales</taxon>
        <taxon>Rhizophydiales incertae sedis</taxon>
        <taxon>Polyrhizophydium</taxon>
    </lineage>
</organism>
<proteinExistence type="predicted"/>
<comment type="caution">
    <text evidence="1">The sequence shown here is derived from an EMBL/GenBank/DDBJ whole genome shotgun (WGS) entry which is preliminary data.</text>
</comment>
<dbReference type="Proteomes" id="UP001527925">
    <property type="component" value="Unassembled WGS sequence"/>
</dbReference>
<name>A0ABR4MZY5_9FUNG</name>
<sequence length="275" mass="31081">MWALYTTHQKTYRANRASGRTWVAADDPVASDLTLRGAPILQPRGPEHQRRKPWTPTPAETTWEVLSLVAPSDSSRDTQVRRQVRDLERTYVQISTDAAAAPGAEHAAGITPLIDQTADAWQHLTHHQSAPAAIQRAIAHRHARQYPGGMAFLHGPRTIPDAEEHLLSLVGDPEFTVQGLDTRLDVEAQLRVLRAHEKHLVLARWREAWEAVRPPRPGWFAMRGAGFSSEMQRARAFLVDPQRQVAEIETRRALLDLYRTVRMDADMCAWDPDRV</sequence>
<evidence type="ECO:0000313" key="1">
    <source>
        <dbReference type="EMBL" id="KAL2912794.1"/>
    </source>
</evidence>
<accession>A0ABR4MZY5</accession>